<dbReference type="EMBL" id="HG805858">
    <property type="protein sequence ID" value="CDW53530.1"/>
    <property type="molecule type" value="Genomic_DNA"/>
</dbReference>
<proteinExistence type="inferred from homology"/>
<evidence type="ECO:0000259" key="18">
    <source>
        <dbReference type="PROSITE" id="PS51186"/>
    </source>
</evidence>
<dbReference type="InterPro" id="IPR001487">
    <property type="entry name" value="Bromodomain"/>
</dbReference>
<evidence type="ECO:0000256" key="4">
    <source>
        <dbReference type="ARBA" id="ARBA00013184"/>
    </source>
</evidence>
<dbReference type="SMART" id="SM00297">
    <property type="entry name" value="BROMO"/>
    <property type="match status" value="1"/>
</dbReference>
<dbReference type="PROSITE" id="PS51186">
    <property type="entry name" value="GNAT"/>
    <property type="match status" value="1"/>
</dbReference>
<dbReference type="PANTHER" id="PTHR45750:SF3">
    <property type="entry name" value="HISTONE ACETYLTRANSFERASE"/>
    <property type="match status" value="1"/>
</dbReference>
<comment type="catalytic activity">
    <reaction evidence="14">
        <text>L-lysyl-[histone] + acetyl-CoA = N(6)-acetyl-L-lysyl-[histone] + CoA + H(+)</text>
        <dbReference type="Rhea" id="RHEA:21992"/>
        <dbReference type="Rhea" id="RHEA-COMP:9845"/>
        <dbReference type="Rhea" id="RHEA-COMP:11338"/>
        <dbReference type="ChEBI" id="CHEBI:15378"/>
        <dbReference type="ChEBI" id="CHEBI:29969"/>
        <dbReference type="ChEBI" id="CHEBI:57287"/>
        <dbReference type="ChEBI" id="CHEBI:57288"/>
        <dbReference type="ChEBI" id="CHEBI:61930"/>
        <dbReference type="EC" id="2.3.1.48"/>
    </reaction>
    <physiologicalReaction direction="left-to-right" evidence="14">
        <dbReference type="Rhea" id="RHEA:21993"/>
    </physiologicalReaction>
</comment>
<dbReference type="Pfam" id="PF06466">
    <property type="entry name" value="PCAF_N"/>
    <property type="match status" value="1"/>
</dbReference>
<evidence type="ECO:0000256" key="12">
    <source>
        <dbReference type="ARBA" id="ARBA00023242"/>
    </source>
</evidence>
<dbReference type="AlphaFoldDB" id="A0A077Z479"/>
<dbReference type="PROSITE" id="PS00633">
    <property type="entry name" value="BROMODOMAIN_1"/>
    <property type="match status" value="1"/>
</dbReference>
<keyword evidence="12" id="KW-0539">Nucleus</keyword>
<protein>
    <recommendedName>
        <fullName evidence="4">histone acetyltransferase</fullName>
        <ecNumber evidence="4">2.3.1.48</ecNumber>
    </recommendedName>
</protein>
<evidence type="ECO:0000256" key="13">
    <source>
        <dbReference type="ARBA" id="ARBA00023315"/>
    </source>
</evidence>
<dbReference type="OrthoDB" id="1937912at2759"/>
<comment type="subcellular location">
    <subcellularLocation>
        <location evidence="2">Cytoplasm</location>
        <location evidence="2">Cytoskeleton</location>
        <location evidence="2">Microtubule organizing center</location>
        <location evidence="2">Centrosome</location>
    </subcellularLocation>
    <subcellularLocation>
        <location evidence="1">Nucleus</location>
    </subcellularLocation>
</comment>
<evidence type="ECO:0000256" key="14">
    <source>
        <dbReference type="ARBA" id="ARBA00048940"/>
    </source>
</evidence>
<keyword evidence="7" id="KW-0805">Transcription regulation</keyword>
<comment type="similarity">
    <text evidence="3">Belongs to the acetyltransferase family. GCN5 subfamily.</text>
</comment>
<dbReference type="CDD" id="cd04301">
    <property type="entry name" value="NAT_SF"/>
    <property type="match status" value="1"/>
</dbReference>
<dbReference type="GO" id="GO:0140672">
    <property type="term" value="C:ATAC complex"/>
    <property type="evidence" value="ECO:0007669"/>
    <property type="project" value="TreeGrafter"/>
</dbReference>
<sequence>MGSWDTRFGGRNVKQECSSSTSRLAPETKRLIRLASYSKCQGKSCVCLGWKPLSNQLPIRCDELALINALPCLACQHSFGCHTVQLSSKSADELEELAKCAQAMEQFRIAMQRETSSHDKELYQFLFFSLRRSLSEGRIHRLENPLGLPPFERHNVIDILRMYFVARHENSDGGAFGRSPAVLFEAFISWLDGYRLVQPPIFEMLARRTKEERVEYCICYDRWFIYCYVPSLCNYFKMHRPSLIFGSQLLAHIFGSSFRNPSVELCLQQHKNSFVTVDRLASFITDFREFLRSFDATIAAPSKSDGLPKCLQANLGENGDNRSSKASSKPSTRRRSVLTRKAKQAADKQDHDIPDALWYDVKNEYERREQLRRPHVLLDSILELMPRDKLARIEEERGQIFVHVINNNLSQQQDNEKLFWLLQLQNVISQQLPRMPLEYVARILWDHKHKNIVLIKNSIVIAGICFRMFVDQGFSEIVFCAVVANEQVKGYGTHLMNHLKDFHIRHGVYDILTYADELAVGYFQKQGFSKKIHVDRSRYEGYIKEYEGATFMACKLYPNVVYTLLSSMIEKQKDFVQLLGERLSTKHDPNTVYASPFASGSDLKLPLSVNQIAGIQAVRVRPTVSACNNNATDHQATEEDFDKLKSLLTKLRSHPSAWPFLEPVDAAEVPDYYGFIKYPIDLETMEHRLDSGYYCHPKLFKADVMRMMDNCRRFNHVTTKYYKAAVALEKAFLSMWVKEMELL</sequence>
<dbReference type="SUPFAM" id="SSF55729">
    <property type="entry name" value="Acyl-CoA N-acyltransferases (Nat)"/>
    <property type="match status" value="1"/>
</dbReference>
<evidence type="ECO:0000256" key="11">
    <source>
        <dbReference type="ARBA" id="ARBA00023212"/>
    </source>
</evidence>
<dbReference type="Proteomes" id="UP000030665">
    <property type="component" value="Unassembled WGS sequence"/>
</dbReference>
<dbReference type="CDD" id="cd05509">
    <property type="entry name" value="Bromo_gcn5_like"/>
    <property type="match status" value="1"/>
</dbReference>
<dbReference type="Pfam" id="PF00583">
    <property type="entry name" value="Acetyltransf_1"/>
    <property type="match status" value="1"/>
</dbReference>
<organism evidence="19 20">
    <name type="scientific">Trichuris trichiura</name>
    <name type="common">Whipworm</name>
    <name type="synonym">Trichocephalus trichiurus</name>
    <dbReference type="NCBI Taxonomy" id="36087"/>
    <lineage>
        <taxon>Eukaryota</taxon>
        <taxon>Metazoa</taxon>
        <taxon>Ecdysozoa</taxon>
        <taxon>Nematoda</taxon>
        <taxon>Enoplea</taxon>
        <taxon>Dorylaimia</taxon>
        <taxon>Trichinellida</taxon>
        <taxon>Trichuridae</taxon>
        <taxon>Trichuris</taxon>
    </lineage>
</organism>
<dbReference type="Pfam" id="PF00439">
    <property type="entry name" value="Bromodomain"/>
    <property type="match status" value="1"/>
</dbReference>
<evidence type="ECO:0000256" key="15">
    <source>
        <dbReference type="PROSITE-ProRule" id="PRU00035"/>
    </source>
</evidence>
<dbReference type="STRING" id="36087.A0A077Z479"/>
<evidence type="ECO:0000256" key="10">
    <source>
        <dbReference type="ARBA" id="ARBA00023163"/>
    </source>
</evidence>
<keyword evidence="13" id="KW-0012">Acyltransferase</keyword>
<keyword evidence="8 15" id="KW-0103">Bromodomain</keyword>
<dbReference type="GO" id="GO:0005813">
    <property type="term" value="C:centrosome"/>
    <property type="evidence" value="ECO:0007669"/>
    <property type="project" value="UniProtKB-SubCell"/>
</dbReference>
<dbReference type="InterPro" id="IPR037800">
    <property type="entry name" value="GCN5"/>
</dbReference>
<evidence type="ECO:0000256" key="6">
    <source>
        <dbReference type="ARBA" id="ARBA00022853"/>
    </source>
</evidence>
<evidence type="ECO:0000256" key="3">
    <source>
        <dbReference type="ARBA" id="ARBA00008607"/>
    </source>
</evidence>
<evidence type="ECO:0000259" key="17">
    <source>
        <dbReference type="PROSITE" id="PS50014"/>
    </source>
</evidence>
<dbReference type="EC" id="2.3.1.48" evidence="4"/>
<keyword evidence="11" id="KW-0206">Cytoskeleton</keyword>
<dbReference type="PRINTS" id="PR00503">
    <property type="entry name" value="BROMODOMAIN"/>
</dbReference>
<dbReference type="GO" id="GO:0043992">
    <property type="term" value="F:histone H3K9 acetyltransferase activity"/>
    <property type="evidence" value="ECO:0007669"/>
    <property type="project" value="UniProtKB-ARBA"/>
</dbReference>
<keyword evidence="20" id="KW-1185">Reference proteome</keyword>
<keyword evidence="11" id="KW-0963">Cytoplasm</keyword>
<feature type="domain" description="N-acetyltransferase" evidence="18">
    <location>
        <begin position="409"/>
        <end position="557"/>
    </location>
</feature>
<evidence type="ECO:0000256" key="16">
    <source>
        <dbReference type="SAM" id="MobiDB-lite"/>
    </source>
</evidence>
<dbReference type="GO" id="GO:0045944">
    <property type="term" value="P:positive regulation of transcription by RNA polymerase II"/>
    <property type="evidence" value="ECO:0007669"/>
    <property type="project" value="TreeGrafter"/>
</dbReference>
<dbReference type="GO" id="GO:0005634">
    <property type="term" value="C:nucleus"/>
    <property type="evidence" value="ECO:0007669"/>
    <property type="project" value="UniProtKB-SubCell"/>
</dbReference>
<evidence type="ECO:0000256" key="9">
    <source>
        <dbReference type="ARBA" id="ARBA00023159"/>
    </source>
</evidence>
<evidence type="ECO:0000256" key="2">
    <source>
        <dbReference type="ARBA" id="ARBA00004300"/>
    </source>
</evidence>
<keyword evidence="5 19" id="KW-0808">Transferase</keyword>
<dbReference type="InterPro" id="IPR018359">
    <property type="entry name" value="Bromodomain_CS"/>
</dbReference>
<keyword evidence="9" id="KW-0010">Activator</keyword>
<dbReference type="SUPFAM" id="SSF47370">
    <property type="entry name" value="Bromodomain"/>
    <property type="match status" value="1"/>
</dbReference>
<dbReference type="InterPro" id="IPR000182">
    <property type="entry name" value="GNAT_dom"/>
</dbReference>
<feature type="compositionally biased region" description="Basic residues" evidence="16">
    <location>
        <begin position="331"/>
        <end position="343"/>
    </location>
</feature>
<dbReference type="Gene3D" id="3.40.630.30">
    <property type="match status" value="1"/>
</dbReference>
<reference evidence="19" key="2">
    <citation type="submission" date="2014-03" db="EMBL/GenBank/DDBJ databases">
        <title>The whipworm genome and dual-species transcriptomics of an intimate host-pathogen interaction.</title>
        <authorList>
            <person name="Foth B.J."/>
            <person name="Tsai I.J."/>
            <person name="Reid A.J."/>
            <person name="Bancroft A.J."/>
            <person name="Nichol S."/>
            <person name="Tracey A."/>
            <person name="Holroyd N."/>
            <person name="Cotton J.A."/>
            <person name="Stanley E.J."/>
            <person name="Zarowiecki M."/>
            <person name="Liu J.Z."/>
            <person name="Huckvale T."/>
            <person name="Cooper P.J."/>
            <person name="Grencis R.K."/>
            <person name="Berriman M."/>
        </authorList>
    </citation>
    <scope>NUCLEOTIDE SEQUENCE [LARGE SCALE GENOMIC DNA]</scope>
</reference>
<evidence type="ECO:0000256" key="5">
    <source>
        <dbReference type="ARBA" id="ARBA00022679"/>
    </source>
</evidence>
<dbReference type="InterPro" id="IPR009464">
    <property type="entry name" value="PCAF_N"/>
</dbReference>
<dbReference type="PANTHER" id="PTHR45750">
    <property type="entry name" value="GH11602P"/>
    <property type="match status" value="1"/>
</dbReference>
<dbReference type="Gene3D" id="1.20.920.10">
    <property type="entry name" value="Bromodomain-like"/>
    <property type="match status" value="1"/>
</dbReference>
<evidence type="ECO:0000256" key="7">
    <source>
        <dbReference type="ARBA" id="ARBA00023015"/>
    </source>
</evidence>
<keyword evidence="10" id="KW-0804">Transcription</keyword>
<evidence type="ECO:0000256" key="1">
    <source>
        <dbReference type="ARBA" id="ARBA00004123"/>
    </source>
</evidence>
<reference evidence="19" key="1">
    <citation type="submission" date="2014-01" db="EMBL/GenBank/DDBJ databases">
        <authorList>
            <person name="Aslett M."/>
        </authorList>
    </citation>
    <scope>NUCLEOTIDE SEQUENCE</scope>
</reference>
<name>A0A077Z479_TRITR</name>
<evidence type="ECO:0000313" key="20">
    <source>
        <dbReference type="Proteomes" id="UP000030665"/>
    </source>
</evidence>
<dbReference type="InterPro" id="IPR016181">
    <property type="entry name" value="Acyl_CoA_acyltransferase"/>
</dbReference>
<evidence type="ECO:0000256" key="8">
    <source>
        <dbReference type="ARBA" id="ARBA00023117"/>
    </source>
</evidence>
<feature type="region of interest" description="Disordered" evidence="16">
    <location>
        <begin position="311"/>
        <end position="349"/>
    </location>
</feature>
<feature type="domain" description="Bromo" evidence="17">
    <location>
        <begin position="652"/>
        <end position="722"/>
    </location>
</feature>
<evidence type="ECO:0000313" key="19">
    <source>
        <dbReference type="EMBL" id="CDW53530.1"/>
    </source>
</evidence>
<keyword evidence="6" id="KW-0156">Chromatin regulator</keyword>
<dbReference type="InterPro" id="IPR036427">
    <property type="entry name" value="Bromodomain-like_sf"/>
</dbReference>
<gene>
    <name evidence="19" type="ORF">TTRE_0000179501</name>
</gene>
<accession>A0A077Z479</accession>
<dbReference type="PROSITE" id="PS50014">
    <property type="entry name" value="BROMODOMAIN_2"/>
    <property type="match status" value="1"/>
</dbReference>